<organism evidence="9 10">
    <name type="scientific">Symplocastrum torsivum CPER-KK1</name>
    <dbReference type="NCBI Taxonomy" id="450513"/>
    <lineage>
        <taxon>Bacteria</taxon>
        <taxon>Bacillati</taxon>
        <taxon>Cyanobacteriota</taxon>
        <taxon>Cyanophyceae</taxon>
        <taxon>Oscillatoriophycideae</taxon>
        <taxon>Oscillatoriales</taxon>
        <taxon>Microcoleaceae</taxon>
        <taxon>Symplocastrum</taxon>
    </lineage>
</organism>
<dbReference type="SMART" id="SM00044">
    <property type="entry name" value="CYCc"/>
    <property type="match status" value="1"/>
</dbReference>
<evidence type="ECO:0000313" key="9">
    <source>
        <dbReference type="EMBL" id="MBW4548248.1"/>
    </source>
</evidence>
<dbReference type="InterPro" id="IPR029787">
    <property type="entry name" value="Nucleotide_cyclase"/>
</dbReference>
<accession>A0A951UCB1</accession>
<dbReference type="SUPFAM" id="SSF103190">
    <property type="entry name" value="Sensory domain-like"/>
    <property type="match status" value="1"/>
</dbReference>
<dbReference type="AlphaFoldDB" id="A0A951UCB1"/>
<comment type="subcellular location">
    <subcellularLocation>
        <location evidence="1">Cell membrane</location>
        <topology evidence="1">Multi-pass membrane protein</topology>
    </subcellularLocation>
</comment>
<keyword evidence="6 7" id="KW-0472">Membrane</keyword>
<dbReference type="GO" id="GO:0004016">
    <property type="term" value="F:adenylate cyclase activity"/>
    <property type="evidence" value="ECO:0007669"/>
    <property type="project" value="UniProtKB-ARBA"/>
</dbReference>
<evidence type="ECO:0000256" key="1">
    <source>
        <dbReference type="ARBA" id="ARBA00004651"/>
    </source>
</evidence>
<dbReference type="PROSITE" id="PS50125">
    <property type="entry name" value="GUANYLATE_CYCLASE_2"/>
    <property type="match status" value="1"/>
</dbReference>
<evidence type="ECO:0000313" key="10">
    <source>
        <dbReference type="Proteomes" id="UP000753908"/>
    </source>
</evidence>
<keyword evidence="3" id="KW-1003">Cell membrane</keyword>
<name>A0A951UCB1_9CYAN</name>
<feature type="transmembrane region" description="Helical" evidence="7">
    <location>
        <begin position="341"/>
        <end position="363"/>
    </location>
</feature>
<reference evidence="9" key="2">
    <citation type="journal article" date="2022" name="Microbiol. Resour. Announc.">
        <title>Metagenome Sequencing to Explore Phylogenomics of Terrestrial Cyanobacteria.</title>
        <authorList>
            <person name="Ward R.D."/>
            <person name="Stajich J.E."/>
            <person name="Johansen J.R."/>
            <person name="Huntemann M."/>
            <person name="Clum A."/>
            <person name="Foster B."/>
            <person name="Foster B."/>
            <person name="Roux S."/>
            <person name="Palaniappan K."/>
            <person name="Varghese N."/>
            <person name="Mukherjee S."/>
            <person name="Reddy T.B.K."/>
            <person name="Daum C."/>
            <person name="Copeland A."/>
            <person name="Chen I.A."/>
            <person name="Ivanova N.N."/>
            <person name="Kyrpides N.C."/>
            <person name="Shapiro N."/>
            <person name="Eloe-Fadrosh E.A."/>
            <person name="Pietrasiak N."/>
        </authorList>
    </citation>
    <scope>NUCLEOTIDE SEQUENCE</scope>
    <source>
        <strain evidence="9">CPER-KK1</strain>
    </source>
</reference>
<dbReference type="InterPro" id="IPR033479">
    <property type="entry name" value="dCache_1"/>
</dbReference>
<dbReference type="GO" id="GO:0005886">
    <property type="term" value="C:plasma membrane"/>
    <property type="evidence" value="ECO:0007669"/>
    <property type="project" value="UniProtKB-SubCell"/>
</dbReference>
<dbReference type="PANTHER" id="PTHR43081">
    <property type="entry name" value="ADENYLATE CYCLASE, TERMINAL-DIFFERENTIATION SPECIFIC-RELATED"/>
    <property type="match status" value="1"/>
</dbReference>
<dbReference type="Gene3D" id="3.30.450.20">
    <property type="entry name" value="PAS domain"/>
    <property type="match status" value="2"/>
</dbReference>
<evidence type="ECO:0000259" key="8">
    <source>
        <dbReference type="PROSITE" id="PS50125"/>
    </source>
</evidence>
<comment type="caution">
    <text evidence="9">The sequence shown here is derived from an EMBL/GenBank/DDBJ whole genome shotgun (WGS) entry which is preliminary data.</text>
</comment>
<feature type="transmembrane region" description="Helical" evidence="7">
    <location>
        <begin position="17"/>
        <end position="38"/>
    </location>
</feature>
<feature type="domain" description="Guanylate cyclase" evidence="8">
    <location>
        <begin position="419"/>
        <end position="546"/>
    </location>
</feature>
<dbReference type="InterPro" id="IPR029151">
    <property type="entry name" value="Sensor-like_sf"/>
</dbReference>
<comment type="similarity">
    <text evidence="2">Belongs to the adenylyl cyclase class-3 family.</text>
</comment>
<dbReference type="PANTHER" id="PTHR43081:SF1">
    <property type="entry name" value="ADENYLATE CYCLASE, TERMINAL-DIFFERENTIATION SPECIFIC"/>
    <property type="match status" value="1"/>
</dbReference>
<evidence type="ECO:0000256" key="7">
    <source>
        <dbReference type="SAM" id="Phobius"/>
    </source>
</evidence>
<dbReference type="InterPro" id="IPR001054">
    <property type="entry name" value="A/G_cyclase"/>
</dbReference>
<evidence type="ECO:0000256" key="4">
    <source>
        <dbReference type="ARBA" id="ARBA00022692"/>
    </source>
</evidence>
<reference evidence="9" key="1">
    <citation type="submission" date="2021-05" db="EMBL/GenBank/DDBJ databases">
        <authorList>
            <person name="Pietrasiak N."/>
            <person name="Ward R."/>
            <person name="Stajich J.E."/>
            <person name="Kurbessoian T."/>
        </authorList>
    </citation>
    <scope>NUCLEOTIDE SEQUENCE</scope>
    <source>
        <strain evidence="9">CPER-KK1</strain>
    </source>
</reference>
<keyword evidence="4 7" id="KW-0812">Transmembrane</keyword>
<proteinExistence type="inferred from homology"/>
<evidence type="ECO:0000256" key="6">
    <source>
        <dbReference type="ARBA" id="ARBA00023136"/>
    </source>
</evidence>
<evidence type="ECO:0000256" key="3">
    <source>
        <dbReference type="ARBA" id="ARBA00022475"/>
    </source>
</evidence>
<protein>
    <recommendedName>
        <fullName evidence="8">Guanylate cyclase domain-containing protein</fullName>
    </recommendedName>
</protein>
<dbReference type="GO" id="GO:0035556">
    <property type="term" value="P:intracellular signal transduction"/>
    <property type="evidence" value="ECO:0007669"/>
    <property type="project" value="InterPro"/>
</dbReference>
<evidence type="ECO:0000256" key="5">
    <source>
        <dbReference type="ARBA" id="ARBA00022989"/>
    </source>
</evidence>
<dbReference type="Pfam" id="PF00211">
    <property type="entry name" value="Guanylate_cyc"/>
    <property type="match status" value="1"/>
</dbReference>
<dbReference type="SUPFAM" id="SSF55073">
    <property type="entry name" value="Nucleotide cyclase"/>
    <property type="match status" value="1"/>
</dbReference>
<dbReference type="GO" id="GO:0006171">
    <property type="term" value="P:cAMP biosynthetic process"/>
    <property type="evidence" value="ECO:0007669"/>
    <property type="project" value="TreeGrafter"/>
</dbReference>
<dbReference type="EMBL" id="JAHHIF010000057">
    <property type="protein sequence ID" value="MBW4548248.1"/>
    <property type="molecule type" value="Genomic_DNA"/>
</dbReference>
<dbReference type="Gene3D" id="3.30.70.1230">
    <property type="entry name" value="Nucleotide cyclase"/>
    <property type="match status" value="1"/>
</dbReference>
<keyword evidence="5 7" id="KW-1133">Transmembrane helix</keyword>
<dbReference type="CDD" id="cd07302">
    <property type="entry name" value="CHD"/>
    <property type="match status" value="1"/>
</dbReference>
<dbReference type="Proteomes" id="UP000753908">
    <property type="component" value="Unassembled WGS sequence"/>
</dbReference>
<gene>
    <name evidence="9" type="ORF">KME25_27970</name>
</gene>
<dbReference type="InterPro" id="IPR050697">
    <property type="entry name" value="Adenylyl/Guanylyl_Cyclase_3/4"/>
</dbReference>
<sequence>MPLQSITKSISRRFEKVLLGIVLVLPFVLLAPVGYHLFTDRKNDIQKIANELRSETTDRIEENIQFYLKNTHFVNQTNAAVIESSQFEFINTGQLNLDDFQSLELLFSRQLQYSKQINNMYVGSLKGDFFGVEWQQRQENKWTFIMNEKIADRFNRSKSWKILGNFDPRERPWYKRAENGCKPIWSESYVDFSTKKPAVTAVYPVCDRFNKLIAVLGSDFLFSEIDWFLEELKEDNLEAGEIFITDRSGQLLTTSTESKGNQTKLIKATESENKLISETTKYLENRFDNFGNIKREQLEFKLNGDRQFIQVTPLTDDYGLDWLIVVIIPENELLEEINTNIYSAIGLYFAALILAMTVVILAVRWRLLRAENRYLQGLANLKDDFFDAANRFVPHSFLQFLGKSIIDIELGDHVQKEMTIMFADIRSFTTLSEKMTPQENFNFINSYLGKISPVIRKYGGIIDKYIGDAIMALFPQPTAEMALQAAIAMQHQVSDYNKYRKNSGYKPITIGIGLHTGRLILGTIGEPRRMETTVISDAVNLASRLEGLTKLYGASILISGETLFKIDPSKYNYRCLGQVRIKGRNEPVSVFEVYDAEPEAVVNIKNQNKADFESAILLYNEREFTQAKEIFQKVLQFNLQDRAATMYVERCEYYQRHGVPEEWSGIEDFN</sequence>
<evidence type="ECO:0000256" key="2">
    <source>
        <dbReference type="ARBA" id="ARBA00005381"/>
    </source>
</evidence>
<dbReference type="CDD" id="cd12913">
    <property type="entry name" value="PDC1_MCP_like"/>
    <property type="match status" value="1"/>
</dbReference>
<dbReference type="Pfam" id="PF02743">
    <property type="entry name" value="dCache_1"/>
    <property type="match status" value="1"/>
</dbReference>